<name>A0A499VDY8_STRAX</name>
<evidence type="ECO:0000256" key="2">
    <source>
        <dbReference type="ARBA" id="ARBA00022450"/>
    </source>
</evidence>
<dbReference type="GO" id="GO:0043041">
    <property type="term" value="P:amino acid activation for nonribosomal peptide biosynthetic process"/>
    <property type="evidence" value="ECO:0007669"/>
    <property type="project" value="TreeGrafter"/>
</dbReference>
<dbReference type="Gene3D" id="3.30.559.30">
    <property type="entry name" value="Nonribosomal peptide synthetase, condensation domain"/>
    <property type="match status" value="2"/>
</dbReference>
<dbReference type="EMBL" id="AP019621">
    <property type="protein sequence ID" value="BBJ51060.1"/>
    <property type="molecule type" value="Genomic_DNA"/>
</dbReference>
<dbReference type="InterPro" id="IPR020845">
    <property type="entry name" value="AMP-binding_CS"/>
</dbReference>
<dbReference type="Gene3D" id="3.30.559.10">
    <property type="entry name" value="Chloramphenicol acetyltransferase-like domain"/>
    <property type="match status" value="1"/>
</dbReference>
<dbReference type="Pfam" id="PF00550">
    <property type="entry name" value="PP-binding"/>
    <property type="match status" value="1"/>
</dbReference>
<dbReference type="GO" id="GO:0003824">
    <property type="term" value="F:catalytic activity"/>
    <property type="evidence" value="ECO:0007669"/>
    <property type="project" value="InterPro"/>
</dbReference>
<evidence type="ECO:0000256" key="4">
    <source>
        <dbReference type="SAM" id="MobiDB-lite"/>
    </source>
</evidence>
<dbReference type="GO" id="GO:0031177">
    <property type="term" value="F:phosphopantetheine binding"/>
    <property type="evidence" value="ECO:0007669"/>
    <property type="project" value="InterPro"/>
</dbReference>
<evidence type="ECO:0000256" key="3">
    <source>
        <dbReference type="ARBA" id="ARBA00022553"/>
    </source>
</evidence>
<dbReference type="InterPro" id="IPR020806">
    <property type="entry name" value="PKS_PP-bd"/>
</dbReference>
<dbReference type="Pfam" id="PF00501">
    <property type="entry name" value="AMP-binding"/>
    <property type="match status" value="1"/>
</dbReference>
<dbReference type="Gene3D" id="3.30.300.30">
    <property type="match status" value="1"/>
</dbReference>
<evidence type="ECO:0000259" key="5">
    <source>
        <dbReference type="PROSITE" id="PS50075"/>
    </source>
</evidence>
<comment type="cofactor">
    <cofactor evidence="1">
        <name>pantetheine 4'-phosphate</name>
        <dbReference type="ChEBI" id="CHEBI:47942"/>
    </cofactor>
</comment>
<dbReference type="InterPro" id="IPR010071">
    <property type="entry name" value="AA_adenyl_dom"/>
</dbReference>
<protein>
    <recommendedName>
        <fullName evidence="5">Carrier domain-containing protein</fullName>
    </recommendedName>
</protein>
<feature type="domain" description="Carrier" evidence="5">
    <location>
        <begin position="733"/>
        <end position="808"/>
    </location>
</feature>
<dbReference type="NCBIfam" id="TIGR01733">
    <property type="entry name" value="AA-adenyl-dom"/>
    <property type="match status" value="1"/>
</dbReference>
<dbReference type="Pfam" id="PF00668">
    <property type="entry name" value="Condensation"/>
    <property type="match status" value="1"/>
</dbReference>
<dbReference type="InterPro" id="IPR045851">
    <property type="entry name" value="AMP-bd_C_sf"/>
</dbReference>
<keyword evidence="3" id="KW-0597">Phosphoprotein</keyword>
<dbReference type="RefSeq" id="WP_141666400.1">
    <property type="nucleotide sequence ID" value="NZ_BAABTN010000038.1"/>
</dbReference>
<evidence type="ECO:0000256" key="1">
    <source>
        <dbReference type="ARBA" id="ARBA00001957"/>
    </source>
</evidence>
<sequence length="1263" mass="135088">MSAPVDTPVPGGEPMAWLPTPADPAASGAYAPEEPAEKMAGAEPGAVSVLATRTTPARVLAAWAALLHHHTGRVDLDFGFADAAARPATVRLRVEPTASLGALEEAAARALRSPSPGEPAAATPWLVRHTDAGPSGPGRAGALVAELDESAGGGCLRLRHDPAAHRADAVARHAVHLRGALTALADDPTLPVRELDPLTPAERTRLLVDFNRTTVPYPRDSRVEELFAERARTAPGHPAVVHGDTVLSYAELDHRSELLAARLRAEGLPPGEPVALLLRREPTLVVAALAVLKAGGVYLPVDPDYPADRVAYLLADSGARRVLTVSDLAGQLKAVHDRSADDLTVLALDTWDWRRTPGTPPCAPDAPPRDAGDAAYLMYTSGTTGKPKGVLVPHRGITRLVSGIGYVRLDPTTRMAQVGTTGFDASVWEMWGALLGGGTLCILDRETLLDTEELGRALREQRITTALFTSALFSRLADEDVTLFRPLRDLLVGGDVLSARHAREVLAANPGLRLVNAYGPTENAVISTCQIVGEPVGARVPIGRPVPNATAYVLNQDGLPLPTGVPGELHVGGDGLAVGYHGRPDLTERAFVPHPFAPGQKLYRTGDRVRLLPDGAVDFVGRTDHQVKVRGFRVEPGEIETTLSALPGVRAAVVLARRLPGSSDSYLCGYVVGDPDLDTDRLRSAAAESLPPHMVPAHLIVLPALPLTVNGKVDRAALPEPAVATGTAPGGRPPRDELERALIDLWEDTLGIAGLGVDDLLSAYGAGSLTATRLSARIRRTLHLACPVSLVLTAPTVAALAERLRGAEPSGHGPLSPDAHPDGPQGPAPLSPQQHGIYVEQVKDPTGTEYNLPLVVDLPEVPSAERLRTTLAALVARHDVLRTDITLDADGRPHQRVHAELPVALEEVDLPDDADPDAWTARWVRAFDPHRAPLWRVALLRRPGRARLVMDIHHLITDGCSLTLLATEWARQLGGAEPARPEVGYADYARWAAGPAGREHALAQGEFWRRTYATPVRPLDLPTDLPRPPVRRTEGAHLSFPLAAELSHAIRELARAEGVTPFHVLLAGYTAFLGRMSGSDDVTVGTPVSGRHLPGVERTQGMFVNTLCLRLNPRPELSFRAHLRAVADHAMAAADHQDFPFGELVAAAGERDYSRHPMFDTLFAVQDTGLHQVDFLGGRPRWTPEATGRTLFDLNLQIDDAPEGFTAHWAYSTHLFLPGTVELFRDELLALFDAAVTAPDTALHSMNVVAATTQAVPDFDFDF</sequence>
<reference evidence="6" key="1">
    <citation type="submission" date="2019-04" db="EMBL/GenBank/DDBJ databases">
        <title>Draft genome sequences of Streptomyces avermitilis MC3.</title>
        <authorList>
            <person name="Komaki H."/>
            <person name="Tamura T."/>
            <person name="Hosoyama A."/>
        </authorList>
    </citation>
    <scope>NUCLEOTIDE SEQUENCE</scope>
    <source>
        <strain evidence="6">MC3</strain>
    </source>
</reference>
<keyword evidence="2" id="KW-0596">Phosphopantetheine</keyword>
<gene>
    <name evidence="6" type="ORF">SAVMC3_36890</name>
</gene>
<dbReference type="GO" id="GO:0008610">
    <property type="term" value="P:lipid biosynthetic process"/>
    <property type="evidence" value="ECO:0007669"/>
    <property type="project" value="UniProtKB-ARBA"/>
</dbReference>
<dbReference type="SUPFAM" id="SSF47336">
    <property type="entry name" value="ACP-like"/>
    <property type="match status" value="1"/>
</dbReference>
<dbReference type="Pfam" id="PF13193">
    <property type="entry name" value="AMP-binding_C"/>
    <property type="match status" value="1"/>
</dbReference>
<dbReference type="CDD" id="cd12117">
    <property type="entry name" value="A_NRPS_Srf_like"/>
    <property type="match status" value="1"/>
</dbReference>
<dbReference type="SUPFAM" id="SSF56801">
    <property type="entry name" value="Acetyl-CoA synthetase-like"/>
    <property type="match status" value="1"/>
</dbReference>
<dbReference type="GO" id="GO:0017000">
    <property type="term" value="P:antibiotic biosynthetic process"/>
    <property type="evidence" value="ECO:0007669"/>
    <property type="project" value="UniProtKB-ARBA"/>
</dbReference>
<dbReference type="InterPro" id="IPR036736">
    <property type="entry name" value="ACP-like_sf"/>
</dbReference>
<dbReference type="AlphaFoldDB" id="A0A499VDY8"/>
<dbReference type="SMART" id="SM00823">
    <property type="entry name" value="PKS_PP"/>
    <property type="match status" value="1"/>
</dbReference>
<dbReference type="InterPro" id="IPR001242">
    <property type="entry name" value="Condensation_dom"/>
</dbReference>
<accession>A0A499VDY8</accession>
<proteinExistence type="predicted"/>
<dbReference type="GO" id="GO:0044550">
    <property type="term" value="P:secondary metabolite biosynthetic process"/>
    <property type="evidence" value="ECO:0007669"/>
    <property type="project" value="TreeGrafter"/>
</dbReference>
<dbReference type="InterPro" id="IPR029058">
    <property type="entry name" value="AB_hydrolase_fold"/>
</dbReference>
<dbReference type="GO" id="GO:0005737">
    <property type="term" value="C:cytoplasm"/>
    <property type="evidence" value="ECO:0007669"/>
    <property type="project" value="TreeGrafter"/>
</dbReference>
<dbReference type="Gene3D" id="2.30.38.10">
    <property type="entry name" value="Luciferase, Domain 3"/>
    <property type="match status" value="1"/>
</dbReference>
<dbReference type="InterPro" id="IPR009081">
    <property type="entry name" value="PP-bd_ACP"/>
</dbReference>
<dbReference type="FunFam" id="3.30.300.30:FF:000010">
    <property type="entry name" value="Enterobactin synthetase component F"/>
    <property type="match status" value="1"/>
</dbReference>
<feature type="region of interest" description="Disordered" evidence="4">
    <location>
        <begin position="807"/>
        <end position="833"/>
    </location>
</feature>
<dbReference type="PROSITE" id="PS00455">
    <property type="entry name" value="AMP_BINDING"/>
    <property type="match status" value="1"/>
</dbReference>
<dbReference type="Gene3D" id="3.40.50.1820">
    <property type="entry name" value="alpha/beta hydrolase"/>
    <property type="match status" value="1"/>
</dbReference>
<dbReference type="PANTHER" id="PTHR45527">
    <property type="entry name" value="NONRIBOSOMAL PEPTIDE SYNTHETASE"/>
    <property type="match status" value="1"/>
</dbReference>
<dbReference type="Gene3D" id="3.40.50.980">
    <property type="match status" value="2"/>
</dbReference>
<feature type="region of interest" description="Disordered" evidence="4">
    <location>
        <begin position="1"/>
        <end position="42"/>
    </location>
</feature>
<dbReference type="InterPro" id="IPR023213">
    <property type="entry name" value="CAT-like_dom_sf"/>
</dbReference>
<dbReference type="InterPro" id="IPR025110">
    <property type="entry name" value="AMP-bd_C"/>
</dbReference>
<dbReference type="CDD" id="cd19531">
    <property type="entry name" value="LCL_NRPS-like"/>
    <property type="match status" value="1"/>
</dbReference>
<dbReference type="FunFam" id="3.40.50.980:FF:000001">
    <property type="entry name" value="Non-ribosomal peptide synthetase"/>
    <property type="match status" value="1"/>
</dbReference>
<dbReference type="PROSITE" id="PS50075">
    <property type="entry name" value="CARRIER"/>
    <property type="match status" value="1"/>
</dbReference>
<dbReference type="PANTHER" id="PTHR45527:SF1">
    <property type="entry name" value="FATTY ACID SYNTHASE"/>
    <property type="match status" value="1"/>
</dbReference>
<dbReference type="SUPFAM" id="SSF52777">
    <property type="entry name" value="CoA-dependent acyltransferases"/>
    <property type="match status" value="2"/>
</dbReference>
<evidence type="ECO:0000313" key="6">
    <source>
        <dbReference type="EMBL" id="BBJ51060.1"/>
    </source>
</evidence>
<organism evidence="6">
    <name type="scientific">Streptomyces avermitilis</name>
    <dbReference type="NCBI Taxonomy" id="33903"/>
    <lineage>
        <taxon>Bacteria</taxon>
        <taxon>Bacillati</taxon>
        <taxon>Actinomycetota</taxon>
        <taxon>Actinomycetes</taxon>
        <taxon>Kitasatosporales</taxon>
        <taxon>Streptomycetaceae</taxon>
        <taxon>Streptomyces</taxon>
    </lineage>
</organism>
<dbReference type="InterPro" id="IPR000873">
    <property type="entry name" value="AMP-dep_synth/lig_dom"/>
</dbReference>